<dbReference type="NCBIfam" id="TIGR02665">
    <property type="entry name" value="molyb_mobA"/>
    <property type="match status" value="1"/>
</dbReference>
<evidence type="ECO:0000256" key="8">
    <source>
        <dbReference type="HAMAP-Rule" id="MF_00316"/>
    </source>
</evidence>
<comment type="caution">
    <text evidence="10">The sequence shown here is derived from an EMBL/GenBank/DDBJ whole genome shotgun (WGS) entry which is preliminary data.</text>
</comment>
<accession>A0A2T4J913</accession>
<evidence type="ECO:0000259" key="9">
    <source>
        <dbReference type="Pfam" id="PF12804"/>
    </source>
</evidence>
<feature type="domain" description="MobA-like NTP transferase" evidence="9">
    <location>
        <begin position="4"/>
        <end position="160"/>
    </location>
</feature>
<dbReference type="GO" id="GO:0005737">
    <property type="term" value="C:cytoplasm"/>
    <property type="evidence" value="ECO:0007669"/>
    <property type="project" value="UniProtKB-SubCell"/>
</dbReference>
<feature type="binding site" evidence="8">
    <location>
        <begin position="7"/>
        <end position="9"/>
    </location>
    <ligand>
        <name>GTP</name>
        <dbReference type="ChEBI" id="CHEBI:37565"/>
    </ligand>
</feature>
<evidence type="ECO:0000256" key="4">
    <source>
        <dbReference type="ARBA" id="ARBA00022741"/>
    </source>
</evidence>
<evidence type="ECO:0000256" key="1">
    <source>
        <dbReference type="ARBA" id="ARBA00022490"/>
    </source>
</evidence>
<protein>
    <recommendedName>
        <fullName evidence="8">Molybdenum cofactor guanylyltransferase</fullName>
        <shortName evidence="8">MoCo guanylyltransferase</shortName>
        <ecNumber evidence="8">2.7.7.77</ecNumber>
    </recommendedName>
    <alternativeName>
        <fullName evidence="8">GTP:molybdopterin guanylyltransferase</fullName>
    </alternativeName>
    <alternativeName>
        <fullName evidence="8">Mo-MPT guanylyltransferase</fullName>
    </alternativeName>
    <alternativeName>
        <fullName evidence="8">Molybdopterin guanylyltransferase</fullName>
    </alternativeName>
    <alternativeName>
        <fullName evidence="8">Molybdopterin-guanine dinucleotide synthase</fullName>
        <shortName evidence="8">MGD synthase</shortName>
    </alternativeName>
</protein>
<keyword evidence="11" id="KW-1185">Reference proteome</keyword>
<dbReference type="Gene3D" id="3.90.550.10">
    <property type="entry name" value="Spore Coat Polysaccharide Biosynthesis Protein SpsA, Chain A"/>
    <property type="match status" value="1"/>
</dbReference>
<dbReference type="InterPro" id="IPR013482">
    <property type="entry name" value="Molybde_CF_guanTrfase"/>
</dbReference>
<proteinExistence type="inferred from homology"/>
<dbReference type="PANTHER" id="PTHR19136:SF81">
    <property type="entry name" value="MOLYBDENUM COFACTOR GUANYLYLTRANSFERASE"/>
    <property type="match status" value="1"/>
</dbReference>
<keyword evidence="10" id="KW-0548">Nucleotidyltransferase</keyword>
<dbReference type="SUPFAM" id="SSF53448">
    <property type="entry name" value="Nucleotide-diphospho-sugar transferases"/>
    <property type="match status" value="1"/>
</dbReference>
<dbReference type="AlphaFoldDB" id="A0A2T4J913"/>
<evidence type="ECO:0000256" key="3">
    <source>
        <dbReference type="ARBA" id="ARBA00022723"/>
    </source>
</evidence>
<feature type="binding site" evidence="8">
    <location>
        <position position="66"/>
    </location>
    <ligand>
        <name>GTP</name>
        <dbReference type="ChEBI" id="CHEBI:37565"/>
    </ligand>
</feature>
<reference evidence="10 11" key="1">
    <citation type="submission" date="2018-03" db="EMBL/GenBank/DDBJ databases">
        <title>Rhodobacter blasticus.</title>
        <authorList>
            <person name="Meyer T.E."/>
            <person name="Miller S."/>
            <person name="Lodha T."/>
            <person name="Gandham S."/>
            <person name="Chintalapati S."/>
            <person name="Chintalapati V.R."/>
        </authorList>
    </citation>
    <scope>NUCLEOTIDE SEQUENCE [LARGE SCALE GENOMIC DNA]</scope>
    <source>
        <strain evidence="10 11">DSM 2131</strain>
    </source>
</reference>
<comment type="domain">
    <text evidence="8">The N-terminal domain determines nucleotide recognition and specific binding, while the C-terminal domain determines the specific binding to the target protein.</text>
</comment>
<dbReference type="HAMAP" id="MF_00316">
    <property type="entry name" value="MobA"/>
    <property type="match status" value="1"/>
</dbReference>
<comment type="subunit">
    <text evidence="8">Monomer.</text>
</comment>
<comment type="subcellular location">
    <subcellularLocation>
        <location evidence="8">Cytoplasm</location>
    </subcellularLocation>
</comment>
<dbReference type="GO" id="GO:0005525">
    <property type="term" value="F:GTP binding"/>
    <property type="evidence" value="ECO:0007669"/>
    <property type="project" value="UniProtKB-UniRule"/>
</dbReference>
<evidence type="ECO:0000256" key="6">
    <source>
        <dbReference type="ARBA" id="ARBA00023134"/>
    </source>
</evidence>
<dbReference type="PANTHER" id="PTHR19136">
    <property type="entry name" value="MOLYBDENUM COFACTOR GUANYLYLTRANSFERASE"/>
    <property type="match status" value="1"/>
</dbReference>
<evidence type="ECO:0000256" key="2">
    <source>
        <dbReference type="ARBA" id="ARBA00022679"/>
    </source>
</evidence>
<dbReference type="InterPro" id="IPR025877">
    <property type="entry name" value="MobA-like_NTP_Trfase"/>
</dbReference>
<evidence type="ECO:0000313" key="10">
    <source>
        <dbReference type="EMBL" id="PTE14392.1"/>
    </source>
</evidence>
<sequence>MLPAVILAGGLSRRMGGGDKGLLLLAGRPVLAHVRDRIAPQCGRLALNANGDPARFAGLGLPVLPDAVPAGVEAWPGPLAGVLAALDWAAALGAAGVITVASDTPFLPGDLVARLAAAGPFALAAGTEDGGPRLHPVCGLWPVGLRDALAAALAAGERRIGLWAQAQGAAVAVFPAAAPDPFLNLNTPDDLARAEAALRHEV</sequence>
<dbReference type="InterPro" id="IPR029044">
    <property type="entry name" value="Nucleotide-diphossugar_trans"/>
</dbReference>
<dbReference type="Proteomes" id="UP000241362">
    <property type="component" value="Unassembled WGS sequence"/>
</dbReference>
<feature type="binding site" evidence="8">
    <location>
        <position position="103"/>
    </location>
    <ligand>
        <name>Mg(2+)</name>
        <dbReference type="ChEBI" id="CHEBI:18420"/>
    </ligand>
</feature>
<dbReference type="EC" id="2.7.7.77" evidence="8"/>
<keyword evidence="6 8" id="KW-0342">GTP-binding</keyword>
<feature type="binding site" evidence="8">
    <location>
        <position position="20"/>
    </location>
    <ligand>
        <name>GTP</name>
        <dbReference type="ChEBI" id="CHEBI:37565"/>
    </ligand>
</feature>
<dbReference type="GO" id="GO:0046872">
    <property type="term" value="F:metal ion binding"/>
    <property type="evidence" value="ECO:0007669"/>
    <property type="project" value="UniProtKB-KW"/>
</dbReference>
<comment type="function">
    <text evidence="8">Transfers a GMP moiety from GTP to Mo-molybdopterin (Mo-MPT) cofactor (Moco or molybdenum cofactor) to form Mo-molybdopterin guanine dinucleotide (Mo-MGD) cofactor.</text>
</comment>
<evidence type="ECO:0000313" key="11">
    <source>
        <dbReference type="Proteomes" id="UP000241362"/>
    </source>
</evidence>
<feature type="binding site" evidence="8">
    <location>
        <position position="103"/>
    </location>
    <ligand>
        <name>GTP</name>
        <dbReference type="ChEBI" id="CHEBI:37565"/>
    </ligand>
</feature>
<comment type="cofactor">
    <cofactor evidence="8">
        <name>Mg(2+)</name>
        <dbReference type="ChEBI" id="CHEBI:18420"/>
    </cofactor>
</comment>
<organism evidence="10 11">
    <name type="scientific">Fuscovulum blasticum DSM 2131</name>
    <dbReference type="NCBI Taxonomy" id="1188250"/>
    <lineage>
        <taxon>Bacteria</taxon>
        <taxon>Pseudomonadati</taxon>
        <taxon>Pseudomonadota</taxon>
        <taxon>Alphaproteobacteria</taxon>
        <taxon>Rhodobacterales</taxon>
        <taxon>Paracoccaceae</taxon>
        <taxon>Pseudogemmobacter</taxon>
    </lineage>
</organism>
<keyword evidence="4 8" id="KW-0547">Nucleotide-binding</keyword>
<keyword evidence="7 8" id="KW-0501">Molybdenum cofactor biosynthesis</keyword>
<evidence type="ECO:0000256" key="5">
    <source>
        <dbReference type="ARBA" id="ARBA00022842"/>
    </source>
</evidence>
<gene>
    <name evidence="8" type="primary">mobA</name>
    <name evidence="10" type="ORF">C5F44_10440</name>
</gene>
<feature type="binding site" evidence="8">
    <location>
        <position position="48"/>
    </location>
    <ligand>
        <name>GTP</name>
        <dbReference type="ChEBI" id="CHEBI:37565"/>
    </ligand>
</feature>
<dbReference type="GO" id="GO:0061603">
    <property type="term" value="F:molybdenum cofactor guanylyltransferase activity"/>
    <property type="evidence" value="ECO:0007669"/>
    <property type="project" value="UniProtKB-EC"/>
</dbReference>
<name>A0A2T4J913_FUSBL</name>
<comment type="similarity">
    <text evidence="8">Belongs to the MobA family.</text>
</comment>
<keyword evidence="1 8" id="KW-0963">Cytoplasm</keyword>
<comment type="catalytic activity">
    <reaction evidence="8">
        <text>Mo-molybdopterin + GTP + H(+) = Mo-molybdopterin guanine dinucleotide + diphosphate</text>
        <dbReference type="Rhea" id="RHEA:34243"/>
        <dbReference type="ChEBI" id="CHEBI:15378"/>
        <dbReference type="ChEBI" id="CHEBI:33019"/>
        <dbReference type="ChEBI" id="CHEBI:37565"/>
        <dbReference type="ChEBI" id="CHEBI:71302"/>
        <dbReference type="ChEBI" id="CHEBI:71310"/>
        <dbReference type="EC" id="2.7.7.77"/>
    </reaction>
</comment>
<dbReference type="Pfam" id="PF12804">
    <property type="entry name" value="NTP_transf_3"/>
    <property type="match status" value="1"/>
</dbReference>
<dbReference type="GO" id="GO:1902758">
    <property type="term" value="P:bis(molybdopterin guanine dinucleotide)molybdenum biosynthetic process"/>
    <property type="evidence" value="ECO:0007669"/>
    <property type="project" value="TreeGrafter"/>
</dbReference>
<keyword evidence="2 8" id="KW-0808">Transferase</keyword>
<keyword evidence="5 8" id="KW-0460">Magnesium</keyword>
<keyword evidence="3 8" id="KW-0479">Metal-binding</keyword>
<dbReference type="EMBL" id="PZKE01000008">
    <property type="protein sequence ID" value="PTE14392.1"/>
    <property type="molecule type" value="Genomic_DNA"/>
</dbReference>
<evidence type="ECO:0000256" key="7">
    <source>
        <dbReference type="ARBA" id="ARBA00023150"/>
    </source>
</evidence>